<name>A0A3B1BIK3_9ZZZZ</name>
<proteinExistence type="predicted"/>
<feature type="region of interest" description="Disordered" evidence="1">
    <location>
        <begin position="109"/>
        <end position="153"/>
    </location>
</feature>
<keyword evidence="2" id="KW-1133">Transmembrane helix</keyword>
<keyword evidence="2" id="KW-0812">Transmembrane</keyword>
<feature type="compositionally biased region" description="Basic and acidic residues" evidence="1">
    <location>
        <begin position="140"/>
        <end position="153"/>
    </location>
</feature>
<gene>
    <name evidence="3" type="ORF">MNBD_IGNAVI01-261</name>
</gene>
<evidence type="ECO:0000256" key="1">
    <source>
        <dbReference type="SAM" id="MobiDB-lite"/>
    </source>
</evidence>
<evidence type="ECO:0000256" key="2">
    <source>
        <dbReference type="SAM" id="Phobius"/>
    </source>
</evidence>
<feature type="transmembrane region" description="Helical" evidence="2">
    <location>
        <begin position="6"/>
        <end position="29"/>
    </location>
</feature>
<sequence length="153" mass="17798">MELIPILSLIMLVATIATFILAIGAYILYKIRERNNRIEPENQKDTVQAELVTPSQIIPDAEGINEAYTGDLLYTKDSHRRPLYTETRKSRPRMRPTYVAPIFTKFDSQVSRQPSSAQVKERTTSREKFLRYTQDGYVEPTKDENKESTLKWR</sequence>
<reference evidence="3" key="1">
    <citation type="submission" date="2018-06" db="EMBL/GenBank/DDBJ databases">
        <authorList>
            <person name="Zhirakovskaya E."/>
        </authorList>
    </citation>
    <scope>NUCLEOTIDE SEQUENCE</scope>
</reference>
<organism evidence="3">
    <name type="scientific">hydrothermal vent metagenome</name>
    <dbReference type="NCBI Taxonomy" id="652676"/>
    <lineage>
        <taxon>unclassified sequences</taxon>
        <taxon>metagenomes</taxon>
        <taxon>ecological metagenomes</taxon>
    </lineage>
</organism>
<keyword evidence="2" id="KW-0472">Membrane</keyword>
<dbReference type="EMBL" id="UOGD01000038">
    <property type="protein sequence ID" value="VAX15932.1"/>
    <property type="molecule type" value="Genomic_DNA"/>
</dbReference>
<protein>
    <submittedName>
        <fullName evidence="3">Uncharacterized protein</fullName>
    </submittedName>
</protein>
<feature type="compositionally biased region" description="Basic and acidic residues" evidence="1">
    <location>
        <begin position="119"/>
        <end position="130"/>
    </location>
</feature>
<evidence type="ECO:0000313" key="3">
    <source>
        <dbReference type="EMBL" id="VAX15932.1"/>
    </source>
</evidence>
<dbReference type="AlphaFoldDB" id="A0A3B1BIK3"/>
<feature type="compositionally biased region" description="Polar residues" evidence="1">
    <location>
        <begin position="109"/>
        <end position="118"/>
    </location>
</feature>
<accession>A0A3B1BIK3</accession>